<keyword evidence="2" id="KW-0012">Acyltransferase</keyword>
<accession>L0L1S3</accession>
<dbReference type="STRING" id="867904.Metho_2170"/>
<dbReference type="GeneID" id="14406683"/>
<proteinExistence type="predicted"/>
<dbReference type="KEGG" id="mhz:Metho_2170"/>
<evidence type="ECO:0000256" key="1">
    <source>
        <dbReference type="ARBA" id="ARBA00022679"/>
    </source>
</evidence>
<dbReference type="OrthoDB" id="43754at2157"/>
<name>L0L1S3_METHD</name>
<keyword evidence="1 4" id="KW-0808">Transferase</keyword>
<feature type="domain" description="N-acetyltransferase" evidence="3">
    <location>
        <begin position="4"/>
        <end position="175"/>
    </location>
</feature>
<keyword evidence="5" id="KW-1185">Reference proteome</keyword>
<dbReference type="InterPro" id="IPR051635">
    <property type="entry name" value="SNAT-like"/>
</dbReference>
<gene>
    <name evidence="4" type="ordered locus">Metho_2170</name>
</gene>
<dbReference type="Pfam" id="PF00583">
    <property type="entry name" value="Acetyltransf_1"/>
    <property type="match status" value="1"/>
</dbReference>
<dbReference type="InterPro" id="IPR000182">
    <property type="entry name" value="GNAT_dom"/>
</dbReference>
<dbReference type="PANTHER" id="PTHR10908:SF0">
    <property type="entry name" value="SEROTONIN N-ACETYLTRANSFERASE"/>
    <property type="match status" value="1"/>
</dbReference>
<protein>
    <submittedName>
        <fullName evidence="4">Acetyltransferase</fullName>
    </submittedName>
</protein>
<dbReference type="Proteomes" id="UP000010866">
    <property type="component" value="Chromosome"/>
</dbReference>
<evidence type="ECO:0000313" key="5">
    <source>
        <dbReference type="Proteomes" id="UP000010866"/>
    </source>
</evidence>
<organism evidence="4 5">
    <name type="scientific">Methanomethylovorans hollandica (strain DSM 15978 / NBRC 107637 / DMS1)</name>
    <dbReference type="NCBI Taxonomy" id="867904"/>
    <lineage>
        <taxon>Archaea</taxon>
        <taxon>Methanobacteriati</taxon>
        <taxon>Methanobacteriota</taxon>
        <taxon>Stenosarchaea group</taxon>
        <taxon>Methanomicrobia</taxon>
        <taxon>Methanosarcinales</taxon>
        <taxon>Methanosarcinaceae</taxon>
        <taxon>Methanomethylovorans</taxon>
    </lineage>
</organism>
<dbReference type="RefSeq" id="WP_015325498.1">
    <property type="nucleotide sequence ID" value="NC_019977.1"/>
</dbReference>
<dbReference type="CDD" id="cd04301">
    <property type="entry name" value="NAT_SF"/>
    <property type="match status" value="1"/>
</dbReference>
<sequence>MQDILVRSATVNDIAHIMDIEHESFCENVHEDITVFRDRITTFPDGFLVLEVAGHVCGYISSEIWNYSENVREDMFYLGHSITSVHDATGSELYVSSIGILKKYRGKGYGKLLFSELSSKVTEKYNISSMILIVSVQWMPAKKIYESDGFRETKRIHGFFNDMANSDAIVMRKYL</sequence>
<dbReference type="PANTHER" id="PTHR10908">
    <property type="entry name" value="SEROTONIN N-ACETYLTRANSFERASE"/>
    <property type="match status" value="1"/>
</dbReference>
<dbReference type="GO" id="GO:0008080">
    <property type="term" value="F:N-acetyltransferase activity"/>
    <property type="evidence" value="ECO:0007669"/>
    <property type="project" value="UniProtKB-ARBA"/>
</dbReference>
<evidence type="ECO:0000313" key="4">
    <source>
        <dbReference type="EMBL" id="AGB50333.1"/>
    </source>
</evidence>
<evidence type="ECO:0000259" key="3">
    <source>
        <dbReference type="PROSITE" id="PS51186"/>
    </source>
</evidence>
<dbReference type="EMBL" id="CP003362">
    <property type="protein sequence ID" value="AGB50333.1"/>
    <property type="molecule type" value="Genomic_DNA"/>
</dbReference>
<dbReference type="SUPFAM" id="SSF55729">
    <property type="entry name" value="Acyl-CoA N-acyltransferases (Nat)"/>
    <property type="match status" value="1"/>
</dbReference>
<dbReference type="Gene3D" id="3.40.630.30">
    <property type="match status" value="1"/>
</dbReference>
<dbReference type="AlphaFoldDB" id="L0L1S3"/>
<evidence type="ECO:0000256" key="2">
    <source>
        <dbReference type="ARBA" id="ARBA00023315"/>
    </source>
</evidence>
<reference evidence="5" key="1">
    <citation type="submission" date="2012-02" db="EMBL/GenBank/DDBJ databases">
        <title>Complete sequence of chromosome of Methanomethylovorans hollandica DSM 15978.</title>
        <authorList>
            <person name="Lucas S."/>
            <person name="Copeland A."/>
            <person name="Lapidus A."/>
            <person name="Glavina del Rio T."/>
            <person name="Dalin E."/>
            <person name="Tice H."/>
            <person name="Bruce D."/>
            <person name="Goodwin L."/>
            <person name="Pitluck S."/>
            <person name="Peters L."/>
            <person name="Mikhailova N."/>
            <person name="Held B."/>
            <person name="Kyrpides N."/>
            <person name="Mavromatis K."/>
            <person name="Ivanova N."/>
            <person name="Brettin T."/>
            <person name="Detter J.C."/>
            <person name="Han C."/>
            <person name="Larimer F."/>
            <person name="Land M."/>
            <person name="Hauser L."/>
            <person name="Markowitz V."/>
            <person name="Cheng J.-F."/>
            <person name="Hugenholtz P."/>
            <person name="Woyke T."/>
            <person name="Wu D."/>
            <person name="Spring S."/>
            <person name="Schroeder M."/>
            <person name="Brambilla E."/>
            <person name="Klenk H.-P."/>
            <person name="Eisen J.A."/>
        </authorList>
    </citation>
    <scope>NUCLEOTIDE SEQUENCE [LARGE SCALE GENOMIC DNA]</scope>
    <source>
        <strain evidence="5">DSM 15978 / NBRC 107637 / DMS1</strain>
    </source>
</reference>
<dbReference type="InterPro" id="IPR016181">
    <property type="entry name" value="Acyl_CoA_acyltransferase"/>
</dbReference>
<dbReference type="HOGENOM" id="CLU_013985_26_0_2"/>
<dbReference type="PROSITE" id="PS51186">
    <property type="entry name" value="GNAT"/>
    <property type="match status" value="1"/>
</dbReference>